<protein>
    <recommendedName>
        <fullName evidence="3">Apea-like HEPN domain-containing protein</fullName>
    </recommendedName>
</protein>
<dbReference type="AlphaFoldDB" id="A0A2T0RQX7"/>
<dbReference type="Proteomes" id="UP000239480">
    <property type="component" value="Unassembled WGS sequence"/>
</dbReference>
<organism evidence="1 2">
    <name type="scientific">Aliiruegeria haliotis</name>
    <dbReference type="NCBI Taxonomy" id="1280846"/>
    <lineage>
        <taxon>Bacteria</taxon>
        <taxon>Pseudomonadati</taxon>
        <taxon>Pseudomonadota</taxon>
        <taxon>Alphaproteobacteria</taxon>
        <taxon>Rhodobacterales</taxon>
        <taxon>Roseobacteraceae</taxon>
        <taxon>Aliiruegeria</taxon>
    </lineage>
</organism>
<evidence type="ECO:0000313" key="2">
    <source>
        <dbReference type="Proteomes" id="UP000239480"/>
    </source>
</evidence>
<name>A0A2T0RQX7_9RHOB</name>
<dbReference type="OrthoDB" id="1904255at2"/>
<dbReference type="RefSeq" id="WP_106204934.1">
    <property type="nucleotide sequence ID" value="NZ_PVTD01000004.1"/>
</dbReference>
<evidence type="ECO:0008006" key="3">
    <source>
        <dbReference type="Google" id="ProtNLM"/>
    </source>
</evidence>
<proteinExistence type="predicted"/>
<keyword evidence="2" id="KW-1185">Reference proteome</keyword>
<comment type="caution">
    <text evidence="1">The sequence shown here is derived from an EMBL/GenBank/DDBJ whole genome shotgun (WGS) entry which is preliminary data.</text>
</comment>
<dbReference type="EMBL" id="PVTD01000004">
    <property type="protein sequence ID" value="PRY23527.1"/>
    <property type="molecule type" value="Genomic_DNA"/>
</dbReference>
<gene>
    <name evidence="1" type="ORF">CLV78_10416</name>
</gene>
<evidence type="ECO:0000313" key="1">
    <source>
        <dbReference type="EMBL" id="PRY23527.1"/>
    </source>
</evidence>
<accession>A0A2T0RQX7</accession>
<reference evidence="1 2" key="1">
    <citation type="submission" date="2018-03" db="EMBL/GenBank/DDBJ databases">
        <title>Genomic Encyclopedia of Archaeal and Bacterial Type Strains, Phase II (KMG-II): from individual species to whole genera.</title>
        <authorList>
            <person name="Goeker M."/>
        </authorList>
    </citation>
    <scope>NUCLEOTIDE SEQUENCE [LARGE SCALE GENOMIC DNA]</scope>
    <source>
        <strain evidence="1 2">DSM 29328</strain>
    </source>
</reference>
<sequence>MLAEEWLERTQPGYQELSDGERSAVAGFSIVWSVFEARALATNANANAIVRFVDQNEQNFRSAEPFANALLHFRQRYVSDGGTNHKFQRLNFRRNDRRELVEAVLLEDDVVPGEIAKALLIIAFRLRNNLFHGIKWAYEMRDQQRNFEHATIVLTRILDFNAA</sequence>